<dbReference type="Proteomes" id="UP000244910">
    <property type="component" value="Chromosome"/>
</dbReference>
<evidence type="ECO:0000313" key="1">
    <source>
        <dbReference type="EMBL" id="AWI04684.1"/>
    </source>
</evidence>
<keyword evidence="2" id="KW-1185">Reference proteome</keyword>
<protein>
    <submittedName>
        <fullName evidence="1">Uncharacterized protein</fullName>
    </submittedName>
</protein>
<sequence length="196" mass="23210">MSINMKSYRNSSEVENSISKLFSSIDNLLRDEKERKFRIKLGNKIKDCIFTDDIMNELNENDLSGLIDEEEEIVFLFSMLFPVFVENEGVTFRLYRHKIEVDLSDDMRDRYIYIFSDGRLTSGLFESFRLYDDEYVYGVKRIINVIPLLKSAIKEALIDFQENGSRRKEKIQSLKNKGIIAKKNFDELSEMLRRNR</sequence>
<proteinExistence type="predicted"/>
<gene>
    <name evidence="1" type="ORF">B9W14_09345</name>
</gene>
<accession>A0A2U8DR51</accession>
<name>A0A2U8DR51_9CLOT</name>
<dbReference type="KEGG" id="cdrk:B9W14_09345"/>
<dbReference type="EMBL" id="CP020953">
    <property type="protein sequence ID" value="AWI04684.1"/>
    <property type="molecule type" value="Genomic_DNA"/>
</dbReference>
<organism evidence="1 2">
    <name type="scientific">Clostridium drakei</name>
    <dbReference type="NCBI Taxonomy" id="332101"/>
    <lineage>
        <taxon>Bacteria</taxon>
        <taxon>Bacillati</taxon>
        <taxon>Bacillota</taxon>
        <taxon>Clostridia</taxon>
        <taxon>Eubacteriales</taxon>
        <taxon>Clostridiaceae</taxon>
        <taxon>Clostridium</taxon>
    </lineage>
</organism>
<reference evidence="2" key="1">
    <citation type="submission" date="2017-04" db="EMBL/GenBank/DDBJ databases">
        <authorList>
            <person name="Song Y."/>
            <person name="Cho B.-K."/>
        </authorList>
    </citation>
    <scope>NUCLEOTIDE SEQUENCE [LARGE SCALE GENOMIC DNA]</scope>
    <source>
        <strain evidence="2">SL1</strain>
    </source>
</reference>
<evidence type="ECO:0000313" key="2">
    <source>
        <dbReference type="Proteomes" id="UP000244910"/>
    </source>
</evidence>
<dbReference type="AlphaFoldDB" id="A0A2U8DR51"/>